<dbReference type="Proteomes" id="UP001049176">
    <property type="component" value="Chromosome 3"/>
</dbReference>
<keyword evidence="1" id="KW-1133">Transmembrane helix</keyword>
<keyword evidence="1" id="KW-0812">Transmembrane</keyword>
<evidence type="ECO:0000256" key="1">
    <source>
        <dbReference type="SAM" id="Phobius"/>
    </source>
</evidence>
<dbReference type="RefSeq" id="XP_043011901.1">
    <property type="nucleotide sequence ID" value="XM_043150811.1"/>
</dbReference>
<organism evidence="2 3">
    <name type="scientific">Marasmius oreades</name>
    <name type="common">fairy-ring Marasmius</name>
    <dbReference type="NCBI Taxonomy" id="181124"/>
    <lineage>
        <taxon>Eukaryota</taxon>
        <taxon>Fungi</taxon>
        <taxon>Dikarya</taxon>
        <taxon>Basidiomycota</taxon>
        <taxon>Agaricomycotina</taxon>
        <taxon>Agaricomycetes</taxon>
        <taxon>Agaricomycetidae</taxon>
        <taxon>Agaricales</taxon>
        <taxon>Marasmiineae</taxon>
        <taxon>Marasmiaceae</taxon>
        <taxon>Marasmius</taxon>
    </lineage>
</organism>
<protein>
    <submittedName>
        <fullName evidence="2">Uncharacterized protein</fullName>
    </submittedName>
</protein>
<gene>
    <name evidence="2" type="ORF">E1B28_006180</name>
</gene>
<feature type="transmembrane region" description="Helical" evidence="1">
    <location>
        <begin position="162"/>
        <end position="180"/>
    </location>
</feature>
<evidence type="ECO:0000313" key="2">
    <source>
        <dbReference type="EMBL" id="KAG7095431.1"/>
    </source>
</evidence>
<accession>A0A9P7UW22</accession>
<proteinExistence type="predicted"/>
<sequence length="232" mass="25811">MSKLSSRVSTSFLDRFLWKPELGTEPTSSDWSFDGDMLDDIQSGISYAFLCANDTNTVIEKTVTLLSPYHGGNTVIDAVLRNTAQKENADVLVLDSLVLAAGRFGALGKDGAFVDAIYSRLPIERFTDVEDIQQFFPDLLLAGFETTPSDSLPRRVIYVRDFGTIACAAIPLMIFIFRAIKNLRNARKANLIVLFGSSRPLGREACPHYYDSARGFYTFNWTFEESGICSDD</sequence>
<reference evidence="2" key="1">
    <citation type="journal article" date="2021" name="Genome Biol. Evol.">
        <title>The assembled and annotated genome of the fairy-ring fungus Marasmius oreades.</title>
        <authorList>
            <person name="Hiltunen M."/>
            <person name="Ament-Velasquez S.L."/>
            <person name="Johannesson H."/>
        </authorList>
    </citation>
    <scope>NUCLEOTIDE SEQUENCE</scope>
    <source>
        <strain evidence="2">03SP1</strain>
    </source>
</reference>
<keyword evidence="3" id="KW-1185">Reference proteome</keyword>
<dbReference type="EMBL" id="CM032183">
    <property type="protein sequence ID" value="KAG7095431.1"/>
    <property type="molecule type" value="Genomic_DNA"/>
</dbReference>
<dbReference type="AlphaFoldDB" id="A0A9P7UW22"/>
<name>A0A9P7UW22_9AGAR</name>
<comment type="caution">
    <text evidence="2">The sequence shown here is derived from an EMBL/GenBank/DDBJ whole genome shotgun (WGS) entry which is preliminary data.</text>
</comment>
<dbReference type="GeneID" id="66075256"/>
<keyword evidence="1" id="KW-0472">Membrane</keyword>
<dbReference type="OrthoDB" id="2872203at2759"/>
<evidence type="ECO:0000313" key="3">
    <source>
        <dbReference type="Proteomes" id="UP001049176"/>
    </source>
</evidence>
<dbReference type="KEGG" id="more:E1B28_006180"/>